<feature type="transmembrane region" description="Helical" evidence="4">
    <location>
        <begin position="60"/>
        <end position="83"/>
    </location>
</feature>
<dbReference type="Pfam" id="PF00069">
    <property type="entry name" value="Pkinase"/>
    <property type="match status" value="1"/>
</dbReference>
<name>A0ABN9RDB7_9DINO</name>
<feature type="binding site" evidence="3">
    <location>
        <position position="361"/>
    </location>
    <ligand>
        <name>ATP</name>
        <dbReference type="ChEBI" id="CHEBI:30616"/>
    </ligand>
</feature>
<proteinExistence type="predicted"/>
<accession>A0ABN9RDB7</accession>
<feature type="transmembrane region" description="Helical" evidence="4">
    <location>
        <begin position="226"/>
        <end position="244"/>
    </location>
</feature>
<organism evidence="6 7">
    <name type="scientific">Prorocentrum cordatum</name>
    <dbReference type="NCBI Taxonomy" id="2364126"/>
    <lineage>
        <taxon>Eukaryota</taxon>
        <taxon>Sar</taxon>
        <taxon>Alveolata</taxon>
        <taxon>Dinophyceae</taxon>
        <taxon>Prorocentrales</taxon>
        <taxon>Prorocentraceae</taxon>
        <taxon>Prorocentrum</taxon>
    </lineage>
</organism>
<comment type="caution">
    <text evidence="6">The sequence shown here is derived from an EMBL/GenBank/DDBJ whole genome shotgun (WGS) entry which is preliminary data.</text>
</comment>
<dbReference type="InterPro" id="IPR000719">
    <property type="entry name" value="Prot_kinase_dom"/>
</dbReference>
<dbReference type="Gene3D" id="1.10.510.10">
    <property type="entry name" value="Transferase(Phosphotransferase) domain 1"/>
    <property type="match status" value="1"/>
</dbReference>
<feature type="transmembrane region" description="Helical" evidence="4">
    <location>
        <begin position="201"/>
        <end position="220"/>
    </location>
</feature>
<dbReference type="InterPro" id="IPR008271">
    <property type="entry name" value="Ser/Thr_kinase_AS"/>
</dbReference>
<dbReference type="PROSITE" id="PS00108">
    <property type="entry name" value="PROTEIN_KINASE_ST"/>
    <property type="match status" value="1"/>
</dbReference>
<feature type="domain" description="Protein kinase" evidence="5">
    <location>
        <begin position="334"/>
        <end position="573"/>
    </location>
</feature>
<keyword evidence="1 3" id="KW-0547">Nucleotide-binding</keyword>
<dbReference type="PANTHER" id="PTHR44329">
    <property type="entry name" value="SERINE/THREONINE-PROTEIN KINASE TNNI3K-RELATED"/>
    <property type="match status" value="1"/>
</dbReference>
<evidence type="ECO:0000259" key="5">
    <source>
        <dbReference type="PROSITE" id="PS50011"/>
    </source>
</evidence>
<dbReference type="EMBL" id="CAUYUJ010006325">
    <property type="protein sequence ID" value="CAK0816981.1"/>
    <property type="molecule type" value="Genomic_DNA"/>
</dbReference>
<gene>
    <name evidence="6" type="ORF">PCOR1329_LOCUS19719</name>
</gene>
<dbReference type="InterPro" id="IPR011009">
    <property type="entry name" value="Kinase-like_dom_sf"/>
</dbReference>
<keyword evidence="4" id="KW-0812">Transmembrane</keyword>
<feature type="transmembrane region" description="Helical" evidence="4">
    <location>
        <begin position="134"/>
        <end position="155"/>
    </location>
</feature>
<evidence type="ECO:0000313" key="6">
    <source>
        <dbReference type="EMBL" id="CAK0816981.1"/>
    </source>
</evidence>
<sequence>MASPPSGSAPQRPACCGRLCRRREKWKRSDSGIDRVTLRFADPMREKGFADTHKAQLTRYVWLSIGAIVTVGLLVSVTAHRFWDDSQYPTSEARELSQWQMLIFYSSFVFLLLTLAAGLILTKHSVVNTLGLEVLVVSANVCFMMTMAIIPKHYIARAFGHENAEAIWGVDLGPTDGSLVLYIDLVVTSLHLLLPIRWIVLVPLEVIAILVYIVPAVLLGSPAMNFVPFNIIGLMVLTLFAAIGKRSFERQERILFAGLLQEKQKRFQAEFQLSKADNTGVPSKAEGFGSELSVPGTTMSSAAFGDSVGPASLDQIRAIGTREKWFIAKGEVQLLPDRILGQGGFGIVVLGLYHNTMVAVKAPKQEPGINFSAVGCACPRGGWRRGGINSCCTVLRPLRQEIANKGRISSYLPALCNELRILRHIRHPSIAFLYGASIDVALNKLCLVLEFVDGVPLSKFIRPSADKEGAVESRPGALETMGESSSQSARALIISDILNVLRYLHSRQPAVVHGDLKVSNVFVEERRSRSGQSSYHAKLLDFGLSRILTRSARPLGGTPRWMAPELLAGPRES</sequence>
<evidence type="ECO:0000256" key="4">
    <source>
        <dbReference type="SAM" id="Phobius"/>
    </source>
</evidence>
<evidence type="ECO:0000313" key="7">
    <source>
        <dbReference type="Proteomes" id="UP001189429"/>
    </source>
</evidence>
<evidence type="ECO:0000256" key="2">
    <source>
        <dbReference type="ARBA" id="ARBA00022840"/>
    </source>
</evidence>
<dbReference type="Proteomes" id="UP001189429">
    <property type="component" value="Unassembled WGS sequence"/>
</dbReference>
<evidence type="ECO:0000256" key="1">
    <source>
        <dbReference type="ARBA" id="ARBA00022741"/>
    </source>
</evidence>
<reference evidence="6" key="1">
    <citation type="submission" date="2023-10" db="EMBL/GenBank/DDBJ databases">
        <authorList>
            <person name="Chen Y."/>
            <person name="Shah S."/>
            <person name="Dougan E. K."/>
            <person name="Thang M."/>
            <person name="Chan C."/>
        </authorList>
    </citation>
    <scope>NUCLEOTIDE SEQUENCE [LARGE SCALE GENOMIC DNA]</scope>
</reference>
<dbReference type="PROSITE" id="PS50011">
    <property type="entry name" value="PROTEIN_KINASE_DOM"/>
    <property type="match status" value="1"/>
</dbReference>
<keyword evidence="4" id="KW-0472">Membrane</keyword>
<dbReference type="PANTHER" id="PTHR44329:SF214">
    <property type="entry name" value="PROTEIN KINASE DOMAIN-CONTAINING PROTEIN"/>
    <property type="match status" value="1"/>
</dbReference>
<evidence type="ECO:0000256" key="3">
    <source>
        <dbReference type="PROSITE-ProRule" id="PRU10141"/>
    </source>
</evidence>
<keyword evidence="2 3" id="KW-0067">ATP-binding</keyword>
<dbReference type="InterPro" id="IPR017441">
    <property type="entry name" value="Protein_kinase_ATP_BS"/>
</dbReference>
<dbReference type="InterPro" id="IPR051681">
    <property type="entry name" value="Ser/Thr_Kinases-Pseudokinases"/>
</dbReference>
<dbReference type="PROSITE" id="PS00107">
    <property type="entry name" value="PROTEIN_KINASE_ATP"/>
    <property type="match status" value="1"/>
</dbReference>
<protein>
    <recommendedName>
        <fullName evidence="5">Protein kinase domain-containing protein</fullName>
    </recommendedName>
</protein>
<dbReference type="SUPFAM" id="SSF56112">
    <property type="entry name" value="Protein kinase-like (PK-like)"/>
    <property type="match status" value="1"/>
</dbReference>
<keyword evidence="4" id="KW-1133">Transmembrane helix</keyword>
<keyword evidence="7" id="KW-1185">Reference proteome</keyword>
<dbReference type="SMART" id="SM00220">
    <property type="entry name" value="S_TKc"/>
    <property type="match status" value="1"/>
</dbReference>
<feature type="transmembrane region" description="Helical" evidence="4">
    <location>
        <begin position="103"/>
        <end position="122"/>
    </location>
</feature>